<dbReference type="Proteomes" id="UP000501812">
    <property type="component" value="Chromosome"/>
</dbReference>
<proteinExistence type="predicted"/>
<dbReference type="KEGG" id="luo:HHL09_25250"/>
<name>A0A858RQD6_9BACT</name>
<gene>
    <name evidence="1" type="ORF">HHL09_25250</name>
</gene>
<dbReference type="EMBL" id="CP051774">
    <property type="protein sequence ID" value="QJE98945.1"/>
    <property type="molecule type" value="Genomic_DNA"/>
</dbReference>
<keyword evidence="2" id="KW-1185">Reference proteome</keyword>
<dbReference type="RefSeq" id="WP_169457431.1">
    <property type="nucleotide sequence ID" value="NZ_CP051774.1"/>
</dbReference>
<accession>A0A858RQD6</accession>
<sequence length="388" mass="43376">MRIPEAKFDPPQLAGAACRRTVVAVAENYLCAGGELLGQFQQIYSDRFGECLDILRRVRFFPGKTRVTLSPELVVRYATPPLTDWGFLDPRNNIDPLGPETLAFVRTVVDFSSGLPEVPWTDLPISSAHGLVVGWKPGERIAVQLTAGRAEVTGRNFEKVSGKIMDLVLDVILDINMFYRSDFLPGMYSALHSRRHFDDEKKAFVRHYTGEPCLTIASGCRCSRGLLDVEKYEHLWRHFVDSWLMPGVLAVPEENGVILTDWVEISDRLTSRLSAYPKLLGQFSIKKTGRKIARLQSEQTSRGCSGFSRVLVAVSVKTPATEAERHRILALFKRTKWHLKQTACFPLSELPSFADLAPYVQLIVIDLAREAGGPKGNLANLDPRDPVP</sequence>
<reference evidence="1 2" key="1">
    <citation type="submission" date="2020-04" db="EMBL/GenBank/DDBJ databases">
        <title>Luteolibacter sp. G-1-1-1 isolated from soil.</title>
        <authorList>
            <person name="Dahal R.H."/>
        </authorList>
    </citation>
    <scope>NUCLEOTIDE SEQUENCE [LARGE SCALE GENOMIC DNA]</scope>
    <source>
        <strain evidence="1 2">G-1-1-1</strain>
    </source>
</reference>
<organism evidence="1 2">
    <name type="scientific">Luteolibacter luteus</name>
    <dbReference type="NCBI Taxonomy" id="2728835"/>
    <lineage>
        <taxon>Bacteria</taxon>
        <taxon>Pseudomonadati</taxon>
        <taxon>Verrucomicrobiota</taxon>
        <taxon>Verrucomicrobiia</taxon>
        <taxon>Verrucomicrobiales</taxon>
        <taxon>Verrucomicrobiaceae</taxon>
        <taxon>Luteolibacter</taxon>
    </lineage>
</organism>
<protein>
    <submittedName>
        <fullName evidence="1">Uncharacterized protein</fullName>
    </submittedName>
</protein>
<evidence type="ECO:0000313" key="2">
    <source>
        <dbReference type="Proteomes" id="UP000501812"/>
    </source>
</evidence>
<evidence type="ECO:0000313" key="1">
    <source>
        <dbReference type="EMBL" id="QJE98945.1"/>
    </source>
</evidence>
<dbReference type="AlphaFoldDB" id="A0A858RQD6"/>